<evidence type="ECO:0000256" key="2">
    <source>
        <dbReference type="ARBA" id="ARBA00022723"/>
    </source>
</evidence>
<keyword evidence="5" id="KW-0408">Iron</keyword>
<dbReference type="EMBL" id="MN739577">
    <property type="protein sequence ID" value="QHT13930.1"/>
    <property type="molecule type" value="Genomic_DNA"/>
</dbReference>
<evidence type="ECO:0000256" key="1">
    <source>
        <dbReference type="ARBA" id="ARBA00001954"/>
    </source>
</evidence>
<evidence type="ECO:0000256" key="5">
    <source>
        <dbReference type="ARBA" id="ARBA00023004"/>
    </source>
</evidence>
<dbReference type="GO" id="GO:0051213">
    <property type="term" value="F:dioxygenase activity"/>
    <property type="evidence" value="ECO:0007669"/>
    <property type="project" value="UniProtKB-KW"/>
</dbReference>
<proteinExistence type="predicted"/>
<keyword evidence="3" id="KW-0223">Dioxygenase</keyword>
<reference evidence="7" key="1">
    <citation type="journal article" date="2020" name="Nature">
        <title>Giant virus diversity and host interactions through global metagenomics.</title>
        <authorList>
            <person name="Schulz F."/>
            <person name="Roux S."/>
            <person name="Paez-Espino D."/>
            <person name="Jungbluth S."/>
            <person name="Walsh D.A."/>
            <person name="Denef V.J."/>
            <person name="McMahon K.D."/>
            <person name="Konstantinidis K.T."/>
            <person name="Eloe-Fadrosh E.A."/>
            <person name="Kyrpides N.C."/>
            <person name="Woyke T."/>
        </authorList>
    </citation>
    <scope>NUCLEOTIDE SEQUENCE</scope>
    <source>
        <strain evidence="7">GVMAG-M-3300023174-134</strain>
    </source>
</reference>
<organism evidence="7">
    <name type="scientific">viral metagenome</name>
    <dbReference type="NCBI Taxonomy" id="1070528"/>
    <lineage>
        <taxon>unclassified sequences</taxon>
        <taxon>metagenomes</taxon>
        <taxon>organismal metagenomes</taxon>
    </lineage>
</organism>
<feature type="domain" description="2OGFeDO JBP1/TET oxygenase" evidence="6">
    <location>
        <begin position="128"/>
        <end position="277"/>
    </location>
</feature>
<protein>
    <recommendedName>
        <fullName evidence="6">2OGFeDO JBP1/TET oxygenase domain-containing protein</fullName>
    </recommendedName>
</protein>
<evidence type="ECO:0000256" key="4">
    <source>
        <dbReference type="ARBA" id="ARBA00023002"/>
    </source>
</evidence>
<dbReference type="AlphaFoldDB" id="A0A6C0DC13"/>
<dbReference type="Gene3D" id="3.60.130.30">
    <property type="match status" value="1"/>
</dbReference>
<evidence type="ECO:0000313" key="7">
    <source>
        <dbReference type="EMBL" id="QHT13930.1"/>
    </source>
</evidence>
<evidence type="ECO:0000256" key="3">
    <source>
        <dbReference type="ARBA" id="ARBA00022964"/>
    </source>
</evidence>
<dbReference type="GO" id="GO:0046872">
    <property type="term" value="F:metal ion binding"/>
    <property type="evidence" value="ECO:0007669"/>
    <property type="project" value="UniProtKB-KW"/>
</dbReference>
<dbReference type="InterPro" id="IPR024779">
    <property type="entry name" value="2OGFeDO_JBP1/TET_oxygenase_dom"/>
</dbReference>
<sequence length="305" mass="35579">MTILKKEKKGNLTIYTVGKDYDDAKMEKKMNKLLKRDDIKDIIDHDADVFTEEGKLLLRFRKNALTDANTQKFYENIIQFAKNVSSNRGNATGSKNRSLWTNPKVMSNIFGFFDRWSPSQKIIFKKLCKKPAVDVRECRFNMDYPEKYKETIPLIKEVDELYKKLTPEQYANQYKKAKQTHFKIPGTSFTTVTTNVNYQTSVHTDKGDDDEGFGNLAVIEQGKYSGAETCFPQYGIGVDVRNGDILFMDVHQPHANLPMIKEDKDAIRLSIVCYLRKNVWLRTMNKTKKFYECHRKTMKKMRTKQ</sequence>
<comment type="cofactor">
    <cofactor evidence="1">
        <name>Fe(2+)</name>
        <dbReference type="ChEBI" id="CHEBI:29033"/>
    </cofactor>
</comment>
<name>A0A6C0DC13_9ZZZZ</name>
<keyword evidence="2" id="KW-0479">Metal-binding</keyword>
<dbReference type="Pfam" id="PF12851">
    <property type="entry name" value="Tet_JBP"/>
    <property type="match status" value="1"/>
</dbReference>
<accession>A0A6C0DC13</accession>
<keyword evidence="4" id="KW-0560">Oxidoreductase</keyword>
<evidence type="ECO:0000259" key="6">
    <source>
        <dbReference type="Pfam" id="PF12851"/>
    </source>
</evidence>